<keyword evidence="6" id="KW-1185">Reference proteome</keyword>
<dbReference type="EMBL" id="CP029600">
    <property type="protein sequence ID" value="AWO00495.1"/>
    <property type="molecule type" value="Genomic_DNA"/>
</dbReference>
<name>A0ABN5LMA9_9BACT</name>
<dbReference type="InterPro" id="IPR011344">
    <property type="entry name" value="ssDNA-bd"/>
</dbReference>
<feature type="region of interest" description="Disordered" evidence="4">
    <location>
        <begin position="106"/>
        <end position="129"/>
    </location>
</feature>
<dbReference type="NCBIfam" id="TIGR00621">
    <property type="entry name" value="ssb"/>
    <property type="match status" value="1"/>
</dbReference>
<dbReference type="GO" id="GO:0003677">
    <property type="term" value="F:DNA binding"/>
    <property type="evidence" value="ECO:0007669"/>
    <property type="project" value="UniProtKB-KW"/>
</dbReference>
<dbReference type="Pfam" id="PF00436">
    <property type="entry name" value="SSB"/>
    <property type="match status" value="1"/>
</dbReference>
<dbReference type="PROSITE" id="PS50935">
    <property type="entry name" value="SSB"/>
    <property type="match status" value="1"/>
</dbReference>
<dbReference type="RefSeq" id="WP_119076023.1">
    <property type="nucleotide sequence ID" value="NZ_CP029600.1"/>
</dbReference>
<dbReference type="Proteomes" id="UP000246099">
    <property type="component" value="Chromosome"/>
</dbReference>
<gene>
    <name evidence="5" type="ORF">DLD77_01620</name>
</gene>
<evidence type="ECO:0000313" key="5">
    <source>
        <dbReference type="EMBL" id="AWO00495.1"/>
    </source>
</evidence>
<keyword evidence="1 2" id="KW-0238">DNA-binding</keyword>
<evidence type="ECO:0000256" key="1">
    <source>
        <dbReference type="ARBA" id="ARBA00023125"/>
    </source>
</evidence>
<accession>A0ABN5LMA9</accession>
<proteinExistence type="predicted"/>
<evidence type="ECO:0000256" key="2">
    <source>
        <dbReference type="PROSITE-ProRule" id="PRU00252"/>
    </source>
</evidence>
<evidence type="ECO:0000256" key="3">
    <source>
        <dbReference type="RuleBase" id="RU000524"/>
    </source>
</evidence>
<dbReference type="InterPro" id="IPR012340">
    <property type="entry name" value="NA-bd_OB-fold"/>
</dbReference>
<evidence type="ECO:0000313" key="6">
    <source>
        <dbReference type="Proteomes" id="UP000246099"/>
    </source>
</evidence>
<reference evidence="5 6" key="1">
    <citation type="submission" date="2018-05" db="EMBL/GenBank/DDBJ databases">
        <title>Chitinophaga sp. nov., isolated from rhizosphere soil of Alhagi.</title>
        <authorList>
            <person name="Liu Y."/>
        </authorList>
    </citation>
    <scope>NUCLEOTIDE SEQUENCE [LARGE SCALE GENOMIC DNA]</scope>
    <source>
        <strain evidence="5 6">T22</strain>
    </source>
</reference>
<dbReference type="InterPro" id="IPR000424">
    <property type="entry name" value="Primosome_PriB/ssb"/>
</dbReference>
<dbReference type="Gene3D" id="2.40.50.140">
    <property type="entry name" value="Nucleic acid-binding proteins"/>
    <property type="match status" value="1"/>
</dbReference>
<evidence type="ECO:0000256" key="4">
    <source>
        <dbReference type="SAM" id="MobiDB-lite"/>
    </source>
</evidence>
<sequence>MIKLQLVGRLGQNATENAVGGKKVINFSVAHNERYKNPQGVPQERTVWVNCSMWEPGAVGAYLVQGKAVYLEGVPWVNQYTSLAGEPKAEMKLRVTYLQLLPGPKPEAGGNVHEMPEPVVRPADDLPFE</sequence>
<protein>
    <recommendedName>
        <fullName evidence="3">Single-stranded DNA-binding protein</fullName>
    </recommendedName>
</protein>
<dbReference type="SUPFAM" id="SSF50249">
    <property type="entry name" value="Nucleic acid-binding proteins"/>
    <property type="match status" value="1"/>
</dbReference>
<organism evidence="5 6">
    <name type="scientific">Chitinophaga alhagiae</name>
    <dbReference type="NCBI Taxonomy" id="2203219"/>
    <lineage>
        <taxon>Bacteria</taxon>
        <taxon>Pseudomonadati</taxon>
        <taxon>Bacteroidota</taxon>
        <taxon>Chitinophagia</taxon>
        <taxon>Chitinophagales</taxon>
        <taxon>Chitinophagaceae</taxon>
        <taxon>Chitinophaga</taxon>
    </lineage>
</organism>